<gene>
    <name evidence="2" type="ORF">THRCLA_07891</name>
</gene>
<sequence length="196" mass="21754">MDSQQATCTFDRCSNLVDVPNSKCQIHRFRQKCSVGDCSNQVYARRLCIRHGGKKSCEFPDCQSPARVGIFCSKHNSLPPSTPCSVEGCTRAAHLMRKCIRHGGGKPCIVENCDSNARARGLCWRHRFLSSDIHNPLTHATPLSEAEKKDLTALLQEWLESEDTLDCDLLSDDIINLIDIDIDCLFSSAVALEGTN</sequence>
<feature type="domain" description="WRKY19-like zinc finger" evidence="1">
    <location>
        <begin position="105"/>
        <end position="126"/>
    </location>
</feature>
<dbReference type="AlphaFoldDB" id="A0A1V9ZC40"/>
<dbReference type="OrthoDB" id="66363at2759"/>
<evidence type="ECO:0000313" key="3">
    <source>
        <dbReference type="Proteomes" id="UP000243217"/>
    </source>
</evidence>
<dbReference type="InterPro" id="IPR056866">
    <property type="entry name" value="Znf_WRKY19"/>
</dbReference>
<dbReference type="Pfam" id="PF24906">
    <property type="entry name" value="Zf_WRKY19"/>
    <property type="match status" value="1"/>
</dbReference>
<reference evidence="2 3" key="1">
    <citation type="journal article" date="2014" name="Genome Biol. Evol.">
        <title>The secreted proteins of Achlya hypogyna and Thraustotheca clavata identify the ancestral oomycete secretome and reveal gene acquisitions by horizontal gene transfer.</title>
        <authorList>
            <person name="Misner I."/>
            <person name="Blouin N."/>
            <person name="Leonard G."/>
            <person name="Richards T.A."/>
            <person name="Lane C.E."/>
        </authorList>
    </citation>
    <scope>NUCLEOTIDE SEQUENCE [LARGE SCALE GENOMIC DNA]</scope>
    <source>
        <strain evidence="2 3">ATCC 34112</strain>
    </source>
</reference>
<dbReference type="EMBL" id="JNBS01002114">
    <property type="protein sequence ID" value="OQR95410.1"/>
    <property type="molecule type" value="Genomic_DNA"/>
</dbReference>
<accession>A0A1V9ZC40</accession>
<proteinExistence type="predicted"/>
<organism evidence="2 3">
    <name type="scientific">Thraustotheca clavata</name>
    <dbReference type="NCBI Taxonomy" id="74557"/>
    <lineage>
        <taxon>Eukaryota</taxon>
        <taxon>Sar</taxon>
        <taxon>Stramenopiles</taxon>
        <taxon>Oomycota</taxon>
        <taxon>Saprolegniomycetes</taxon>
        <taxon>Saprolegniales</taxon>
        <taxon>Achlyaceae</taxon>
        <taxon>Thraustotheca</taxon>
    </lineage>
</organism>
<dbReference type="Proteomes" id="UP000243217">
    <property type="component" value="Unassembled WGS sequence"/>
</dbReference>
<dbReference type="PANTHER" id="PTHR31827:SF1">
    <property type="entry name" value="EMB|CAB89363.1"/>
    <property type="match status" value="1"/>
</dbReference>
<evidence type="ECO:0000313" key="2">
    <source>
        <dbReference type="EMBL" id="OQR95410.1"/>
    </source>
</evidence>
<protein>
    <recommendedName>
        <fullName evidence="1">WRKY19-like zinc finger domain-containing protein</fullName>
    </recommendedName>
</protein>
<comment type="caution">
    <text evidence="2">The sequence shown here is derived from an EMBL/GenBank/DDBJ whole genome shotgun (WGS) entry which is preliminary data.</text>
</comment>
<keyword evidence="3" id="KW-1185">Reference proteome</keyword>
<dbReference type="STRING" id="74557.A0A1V9ZC40"/>
<dbReference type="PANTHER" id="PTHR31827">
    <property type="entry name" value="EMB|CAB89363.1"/>
    <property type="match status" value="1"/>
</dbReference>
<name>A0A1V9ZC40_9STRA</name>
<evidence type="ECO:0000259" key="1">
    <source>
        <dbReference type="Pfam" id="PF24906"/>
    </source>
</evidence>